<dbReference type="GO" id="GO:1990429">
    <property type="term" value="C:peroxisomal importomer complex"/>
    <property type="evidence" value="ECO:0007669"/>
    <property type="project" value="TreeGrafter"/>
</dbReference>
<evidence type="ECO:0000256" key="1">
    <source>
        <dbReference type="ARBA" id="ARBA00005443"/>
    </source>
</evidence>
<dbReference type="Pfam" id="PF04695">
    <property type="entry name" value="Pex14_N"/>
    <property type="match status" value="1"/>
</dbReference>
<organism evidence="14 15">
    <name type="scientific">Chironomus riparius</name>
    <dbReference type="NCBI Taxonomy" id="315576"/>
    <lineage>
        <taxon>Eukaryota</taxon>
        <taxon>Metazoa</taxon>
        <taxon>Ecdysozoa</taxon>
        <taxon>Arthropoda</taxon>
        <taxon>Hexapoda</taxon>
        <taxon>Insecta</taxon>
        <taxon>Pterygota</taxon>
        <taxon>Neoptera</taxon>
        <taxon>Endopterygota</taxon>
        <taxon>Diptera</taxon>
        <taxon>Nematocera</taxon>
        <taxon>Chironomoidea</taxon>
        <taxon>Chironomidae</taxon>
        <taxon>Chironominae</taxon>
        <taxon>Chironomus</taxon>
    </lineage>
</organism>
<keyword evidence="3 10" id="KW-0653">Protein transport</keyword>
<evidence type="ECO:0000256" key="5">
    <source>
        <dbReference type="ARBA" id="ARBA00023136"/>
    </source>
</evidence>
<keyword evidence="12" id="KW-1133">Transmembrane helix</keyword>
<evidence type="ECO:0000259" key="13">
    <source>
        <dbReference type="Pfam" id="PF04695"/>
    </source>
</evidence>
<dbReference type="PANTHER" id="PTHR23058:SF0">
    <property type="entry name" value="PEROXISOMAL MEMBRANE PROTEIN PEX14"/>
    <property type="match status" value="1"/>
</dbReference>
<proteinExistence type="inferred from homology"/>
<keyword evidence="5 10" id="KW-0472">Membrane</keyword>
<evidence type="ECO:0000256" key="6">
    <source>
        <dbReference type="ARBA" id="ARBA00023140"/>
    </source>
</evidence>
<dbReference type="EMBL" id="OU895877">
    <property type="protein sequence ID" value="CAG9798620.1"/>
    <property type="molecule type" value="Genomic_DNA"/>
</dbReference>
<dbReference type="OrthoDB" id="441517at2759"/>
<dbReference type="GO" id="GO:0005778">
    <property type="term" value="C:peroxisomal membrane"/>
    <property type="evidence" value="ECO:0007669"/>
    <property type="project" value="UniProtKB-SubCell"/>
</dbReference>
<reference evidence="14" key="1">
    <citation type="submission" date="2022-01" db="EMBL/GenBank/DDBJ databases">
        <authorList>
            <person name="King R."/>
        </authorList>
    </citation>
    <scope>NUCLEOTIDE SEQUENCE</scope>
</reference>
<evidence type="ECO:0000256" key="9">
    <source>
        <dbReference type="ARBA" id="ARBA00046271"/>
    </source>
</evidence>
<evidence type="ECO:0000256" key="12">
    <source>
        <dbReference type="SAM" id="Phobius"/>
    </source>
</evidence>
<dbReference type="InterPro" id="IPR036388">
    <property type="entry name" value="WH-like_DNA-bd_sf"/>
</dbReference>
<name>A0A9N9RLS8_9DIPT</name>
<evidence type="ECO:0000256" key="2">
    <source>
        <dbReference type="ARBA" id="ARBA00022448"/>
    </source>
</evidence>
<reference evidence="14" key="2">
    <citation type="submission" date="2022-10" db="EMBL/GenBank/DDBJ databases">
        <authorList>
            <consortium name="ENA_rothamsted_submissions"/>
            <consortium name="culmorum"/>
            <person name="King R."/>
        </authorList>
    </citation>
    <scope>NUCLEOTIDE SEQUENCE</scope>
</reference>
<dbReference type="Proteomes" id="UP001153620">
    <property type="component" value="Chromosome 1"/>
</dbReference>
<accession>A0A9N9RLS8</accession>
<keyword evidence="15" id="KW-1185">Reference proteome</keyword>
<dbReference type="PANTHER" id="PTHR23058">
    <property type="entry name" value="PEROXISOMAL MEMBRANE PROTEIN PEX14"/>
    <property type="match status" value="1"/>
</dbReference>
<evidence type="ECO:0000256" key="8">
    <source>
        <dbReference type="ARBA" id="ARBA00029691"/>
    </source>
</evidence>
<comment type="similarity">
    <text evidence="1 10">Belongs to the peroxin-14 family.</text>
</comment>
<dbReference type="GO" id="GO:0016560">
    <property type="term" value="P:protein import into peroxisome matrix, docking"/>
    <property type="evidence" value="ECO:0007669"/>
    <property type="project" value="UniProtKB-UniRule"/>
</dbReference>
<dbReference type="InterPro" id="IPR006785">
    <property type="entry name" value="Pex14_N"/>
</dbReference>
<keyword evidence="12" id="KW-0812">Transmembrane</keyword>
<evidence type="ECO:0000256" key="3">
    <source>
        <dbReference type="ARBA" id="ARBA00022927"/>
    </source>
</evidence>
<evidence type="ECO:0000313" key="15">
    <source>
        <dbReference type="Proteomes" id="UP001153620"/>
    </source>
</evidence>
<keyword evidence="4" id="KW-0811">Translocation</keyword>
<dbReference type="Gene3D" id="1.10.10.10">
    <property type="entry name" value="Winged helix-like DNA-binding domain superfamily/Winged helix DNA-binding domain"/>
    <property type="match status" value="1"/>
</dbReference>
<dbReference type="GO" id="GO:0005102">
    <property type="term" value="F:signaling receptor binding"/>
    <property type="evidence" value="ECO:0007669"/>
    <property type="project" value="TreeGrafter"/>
</dbReference>
<evidence type="ECO:0000256" key="11">
    <source>
        <dbReference type="SAM" id="MobiDB-lite"/>
    </source>
</evidence>
<feature type="compositionally biased region" description="Low complexity" evidence="11">
    <location>
        <begin position="244"/>
        <end position="259"/>
    </location>
</feature>
<keyword evidence="2 10" id="KW-0813">Transport</keyword>
<evidence type="ECO:0000313" key="14">
    <source>
        <dbReference type="EMBL" id="CAG9798620.1"/>
    </source>
</evidence>
<protein>
    <recommendedName>
        <fullName evidence="7 10">Peroxisomal membrane protein PEX14</fullName>
    </recommendedName>
    <alternativeName>
        <fullName evidence="8 10">Peroxin-14</fullName>
    </alternativeName>
</protein>
<evidence type="ECO:0000256" key="10">
    <source>
        <dbReference type="RuleBase" id="RU367032"/>
    </source>
</evidence>
<dbReference type="InterPro" id="IPR025655">
    <property type="entry name" value="PEX14"/>
</dbReference>
<gene>
    <name evidence="14" type="ORF">CHIRRI_LOCUS1602</name>
</gene>
<feature type="transmembrane region" description="Helical" evidence="12">
    <location>
        <begin position="94"/>
        <end position="112"/>
    </location>
</feature>
<dbReference type="AlphaFoldDB" id="A0A9N9RLS8"/>
<comment type="function">
    <text evidence="10">Component of the PEX13-PEX14 docking complex, a translocon channel that specifically mediates the import of peroxisomal cargo proteins bound to PEX5 receptor. The PEX13-PEX14 docking complex forms a large import pore which can be opened to a diameter of about 9 nm. Mechanistically, PEX5 receptor along with cargo proteins associates with the PEX14 subunit of the PEX13-PEX14 docking complex in the cytosol, leading to the insertion of the receptor into the organelle membrane with the concomitant translocation of the cargo into the peroxisome matrix.</text>
</comment>
<feature type="region of interest" description="Disordered" evidence="11">
    <location>
        <begin position="209"/>
        <end position="259"/>
    </location>
</feature>
<evidence type="ECO:0000256" key="7">
    <source>
        <dbReference type="ARBA" id="ARBA00029502"/>
    </source>
</evidence>
<evidence type="ECO:0000256" key="4">
    <source>
        <dbReference type="ARBA" id="ARBA00023010"/>
    </source>
</evidence>
<feature type="compositionally biased region" description="Basic and acidic residues" evidence="11">
    <location>
        <begin position="215"/>
        <end position="228"/>
    </location>
</feature>
<feature type="domain" description="Peroxisome membrane anchor protein Pex14p N-terminal" evidence="13">
    <location>
        <begin position="5"/>
        <end position="49"/>
    </location>
</feature>
<comment type="subcellular location">
    <subcellularLocation>
        <location evidence="9 10">Peroxisome membrane</location>
    </subcellularLocation>
</comment>
<keyword evidence="6 10" id="KW-0576">Peroxisome</keyword>
<sequence>MDSPRESAIQTAISFLRNPKVARSSLIQKRNFLASKGLSDDEIQLAFERVGIFTKINMIDTPLEESTVINVPSQAQPLATYKHQMTTFEKIKDLISSAALISGIAYAVYMFYKRYIEPFLFGRNKKGDKMDELTKTTKAINGELIRVREEINNQKQAQESANKVVQNSLQSFKAEIETIKGILLNHRNFSSKPSMSSASMNIPKIPSWQLATKSKNCDDKNDDDKHSNSSENDTEVITEDPQKSSNRSPANSDSSLEIM</sequence>